<feature type="domain" description="N-acetyltransferase" evidence="1">
    <location>
        <begin position="7"/>
        <end position="166"/>
    </location>
</feature>
<proteinExistence type="predicted"/>
<keyword evidence="3" id="KW-1185">Reference proteome</keyword>
<comment type="caution">
    <text evidence="2">The sequence shown here is derived from an EMBL/GenBank/DDBJ whole genome shotgun (WGS) entry which is preliminary data.</text>
</comment>
<reference evidence="3" key="1">
    <citation type="journal article" date="2019" name="Int. J. Syst. Evol. Microbiol.">
        <title>The Global Catalogue of Microorganisms (GCM) 10K type strain sequencing project: providing services to taxonomists for standard genome sequencing and annotation.</title>
        <authorList>
            <consortium name="The Broad Institute Genomics Platform"/>
            <consortium name="The Broad Institute Genome Sequencing Center for Infectious Disease"/>
            <person name="Wu L."/>
            <person name="Ma J."/>
        </authorList>
    </citation>
    <scope>NUCLEOTIDE SEQUENCE [LARGE SCALE GENOMIC DNA]</scope>
    <source>
        <strain evidence="3">CCUG 59778</strain>
    </source>
</reference>
<gene>
    <name evidence="2" type="ORF">ACFOZY_15320</name>
</gene>
<dbReference type="Proteomes" id="UP001595817">
    <property type="component" value="Unassembled WGS sequence"/>
</dbReference>
<dbReference type="PANTHER" id="PTHR43415">
    <property type="entry name" value="SPERMIDINE N(1)-ACETYLTRANSFERASE"/>
    <property type="match status" value="1"/>
</dbReference>
<dbReference type="GO" id="GO:0016746">
    <property type="term" value="F:acyltransferase activity"/>
    <property type="evidence" value="ECO:0007669"/>
    <property type="project" value="UniProtKB-KW"/>
</dbReference>
<dbReference type="Pfam" id="PF13302">
    <property type="entry name" value="Acetyltransf_3"/>
    <property type="match status" value="1"/>
</dbReference>
<keyword evidence="2" id="KW-0012">Acyltransferase</keyword>
<protein>
    <submittedName>
        <fullName evidence="2">GNAT family N-acetyltransferase</fullName>
        <ecNumber evidence="2">2.3.-.-</ecNumber>
    </submittedName>
</protein>
<dbReference type="Gene3D" id="3.40.630.30">
    <property type="match status" value="1"/>
</dbReference>
<organism evidence="2 3">
    <name type="scientific">Chungangia koreensis</name>
    <dbReference type="NCBI Taxonomy" id="752657"/>
    <lineage>
        <taxon>Bacteria</taxon>
        <taxon>Bacillati</taxon>
        <taxon>Bacillota</taxon>
        <taxon>Bacilli</taxon>
        <taxon>Lactobacillales</taxon>
        <taxon>Chungangia</taxon>
    </lineage>
</organism>
<name>A0ABV8X9T5_9LACT</name>
<keyword evidence="2" id="KW-0808">Transferase</keyword>
<dbReference type="CDD" id="cd04301">
    <property type="entry name" value="NAT_SF"/>
    <property type="match status" value="1"/>
</dbReference>
<dbReference type="PANTHER" id="PTHR43415:SF5">
    <property type="entry name" value="ACETYLTRANSFERASE"/>
    <property type="match status" value="1"/>
</dbReference>
<dbReference type="PROSITE" id="PS51186">
    <property type="entry name" value="GNAT"/>
    <property type="match status" value="1"/>
</dbReference>
<dbReference type="InterPro" id="IPR000182">
    <property type="entry name" value="GNAT_dom"/>
</dbReference>
<dbReference type="InterPro" id="IPR016181">
    <property type="entry name" value="Acyl_CoA_acyltransferase"/>
</dbReference>
<sequence>MFTGTSIRLTAMRKEDLEHYRTWNSDPAFGRNYNSFPIRELSEKKTEEWFNEHSDNNFRFAIRSLKSEEFIGVCAIEDIVWPHRVGWLSIALGPDFHGRGYGREAMELLIHYGFNELNLHRLQLTVFSYNDPAIKLYEKLGFKHEGTFRDFLQRDGQRYDMHLYGLLAHEWEVGRK</sequence>
<evidence type="ECO:0000313" key="3">
    <source>
        <dbReference type="Proteomes" id="UP001595817"/>
    </source>
</evidence>
<evidence type="ECO:0000259" key="1">
    <source>
        <dbReference type="PROSITE" id="PS51186"/>
    </source>
</evidence>
<accession>A0ABV8X9T5</accession>
<dbReference type="EMBL" id="JBHSEC010000022">
    <property type="protein sequence ID" value="MFC4411759.1"/>
    <property type="molecule type" value="Genomic_DNA"/>
</dbReference>
<dbReference type="RefSeq" id="WP_378157068.1">
    <property type="nucleotide sequence ID" value="NZ_JBHSEC010000022.1"/>
</dbReference>
<dbReference type="EC" id="2.3.-.-" evidence="2"/>
<dbReference type="SUPFAM" id="SSF55729">
    <property type="entry name" value="Acyl-CoA N-acyltransferases (Nat)"/>
    <property type="match status" value="1"/>
</dbReference>
<evidence type="ECO:0000313" key="2">
    <source>
        <dbReference type="EMBL" id="MFC4411759.1"/>
    </source>
</evidence>